<comment type="similarity">
    <text evidence="3">Belongs to the PTH2 family.</text>
</comment>
<dbReference type="Pfam" id="PF22562">
    <property type="entry name" value="UBA_7"/>
    <property type="match status" value="1"/>
</dbReference>
<evidence type="ECO:0000256" key="5">
    <source>
        <dbReference type="SAM" id="MobiDB-lite"/>
    </source>
</evidence>
<dbReference type="InterPro" id="IPR002833">
    <property type="entry name" value="PTH2"/>
</dbReference>
<dbReference type="AlphaFoldDB" id="A0A2B4RJ90"/>
<feature type="region of interest" description="Disordered" evidence="5">
    <location>
        <begin position="1"/>
        <end position="35"/>
    </location>
</feature>
<evidence type="ECO:0000313" key="8">
    <source>
        <dbReference type="Proteomes" id="UP000225706"/>
    </source>
</evidence>
<dbReference type="EMBL" id="LSMT01000555">
    <property type="protein sequence ID" value="PFX16325.1"/>
    <property type="molecule type" value="Genomic_DNA"/>
</dbReference>
<dbReference type="PANTHER" id="PTHR12649">
    <property type="entry name" value="PEPTIDYL-TRNA HYDROLASE 2"/>
    <property type="match status" value="1"/>
</dbReference>
<dbReference type="Pfam" id="PF01981">
    <property type="entry name" value="PTH2"/>
    <property type="match status" value="1"/>
</dbReference>
<dbReference type="EC" id="3.1.1.29" evidence="1"/>
<organism evidence="7 8">
    <name type="scientific">Stylophora pistillata</name>
    <name type="common">Smooth cauliflower coral</name>
    <dbReference type="NCBI Taxonomy" id="50429"/>
    <lineage>
        <taxon>Eukaryota</taxon>
        <taxon>Metazoa</taxon>
        <taxon>Cnidaria</taxon>
        <taxon>Anthozoa</taxon>
        <taxon>Hexacorallia</taxon>
        <taxon>Scleractinia</taxon>
        <taxon>Astrocoeniina</taxon>
        <taxon>Pocilloporidae</taxon>
        <taxon>Stylophora</taxon>
    </lineage>
</organism>
<accession>A0A2B4RJ90</accession>
<dbReference type="FunFam" id="3.40.1490.10:FF:000002">
    <property type="entry name" value="Peptidyl-tRNA hydrolase 2, mitochondrial"/>
    <property type="match status" value="1"/>
</dbReference>
<name>A0A2B4RJ90_STYPI</name>
<dbReference type="SUPFAM" id="SSF46934">
    <property type="entry name" value="UBA-like"/>
    <property type="match status" value="1"/>
</dbReference>
<dbReference type="Proteomes" id="UP000225706">
    <property type="component" value="Unassembled WGS sequence"/>
</dbReference>
<protein>
    <recommendedName>
        <fullName evidence="1">peptidyl-tRNA hydrolase</fullName>
        <ecNumber evidence="1">3.1.1.29</ecNumber>
    </recommendedName>
</protein>
<comment type="catalytic activity">
    <reaction evidence="4">
        <text>an N-acyl-L-alpha-aminoacyl-tRNA + H2O = an N-acyl-L-amino acid + a tRNA + H(+)</text>
        <dbReference type="Rhea" id="RHEA:54448"/>
        <dbReference type="Rhea" id="RHEA-COMP:10123"/>
        <dbReference type="Rhea" id="RHEA-COMP:13883"/>
        <dbReference type="ChEBI" id="CHEBI:15377"/>
        <dbReference type="ChEBI" id="CHEBI:15378"/>
        <dbReference type="ChEBI" id="CHEBI:59874"/>
        <dbReference type="ChEBI" id="CHEBI:78442"/>
        <dbReference type="ChEBI" id="CHEBI:138191"/>
        <dbReference type="EC" id="3.1.1.29"/>
    </reaction>
</comment>
<evidence type="ECO:0000256" key="1">
    <source>
        <dbReference type="ARBA" id="ARBA00013260"/>
    </source>
</evidence>
<dbReference type="Gene3D" id="3.40.1490.10">
    <property type="entry name" value="Bit1"/>
    <property type="match status" value="1"/>
</dbReference>
<dbReference type="PROSITE" id="PS50030">
    <property type="entry name" value="UBA"/>
    <property type="match status" value="1"/>
</dbReference>
<gene>
    <name evidence="7" type="primary">C24G6.8</name>
    <name evidence="7" type="ORF">AWC38_SpisGene19402</name>
</gene>
<dbReference type="InterPro" id="IPR009060">
    <property type="entry name" value="UBA-like_sf"/>
</dbReference>
<keyword evidence="2 7" id="KW-0378">Hydrolase</keyword>
<evidence type="ECO:0000256" key="3">
    <source>
        <dbReference type="ARBA" id="ARBA00038050"/>
    </source>
</evidence>
<dbReference type="GO" id="GO:0004045">
    <property type="term" value="F:peptidyl-tRNA hydrolase activity"/>
    <property type="evidence" value="ECO:0007669"/>
    <property type="project" value="UniProtKB-EC"/>
</dbReference>
<reference evidence="8" key="1">
    <citation type="journal article" date="2017" name="bioRxiv">
        <title>Comparative analysis of the genomes of Stylophora pistillata and Acropora digitifera provides evidence for extensive differences between species of corals.</title>
        <authorList>
            <person name="Voolstra C.R."/>
            <person name="Li Y."/>
            <person name="Liew Y.J."/>
            <person name="Baumgarten S."/>
            <person name="Zoccola D."/>
            <person name="Flot J.-F."/>
            <person name="Tambutte S."/>
            <person name="Allemand D."/>
            <person name="Aranda M."/>
        </authorList>
    </citation>
    <scope>NUCLEOTIDE SEQUENCE [LARGE SCALE GENOMIC DNA]</scope>
</reference>
<dbReference type="PANTHER" id="PTHR12649:SF29">
    <property type="entry name" value="AMINOACYL-TRNA HYDROLASE"/>
    <property type="match status" value="1"/>
</dbReference>
<evidence type="ECO:0000313" key="7">
    <source>
        <dbReference type="EMBL" id="PFX16325.1"/>
    </source>
</evidence>
<evidence type="ECO:0000256" key="2">
    <source>
        <dbReference type="ARBA" id="ARBA00022801"/>
    </source>
</evidence>
<proteinExistence type="inferred from homology"/>
<sequence>MADNSSNPKKDLSQIVRGTSEAVEHAQPRVRRKSKYAGPNEDFLKALISLGISRNAAEKGLFMTDNCSVDAAASWVLDNQDLPDIDQPFKVEDFTPTLEALPFEKAFPLDEKTLKSPYKMVFVVNMELNMGVGKTAAQVGHATIGLYKIMASQPQKYDHMLSQWDNFGATKIVLQGENTAHLFDIEELAKKAHIPHYLVHDAGKTQVASGSLTVIGLFGSSSEVGTLTGSLLLL</sequence>
<dbReference type="Gene3D" id="1.10.8.10">
    <property type="entry name" value="DNA helicase RuvA subunit, C-terminal domain"/>
    <property type="match status" value="1"/>
</dbReference>
<dbReference type="GO" id="GO:0005829">
    <property type="term" value="C:cytosol"/>
    <property type="evidence" value="ECO:0007669"/>
    <property type="project" value="TreeGrafter"/>
</dbReference>
<dbReference type="OrthoDB" id="1733656at2759"/>
<dbReference type="STRING" id="50429.A0A2B4RJ90"/>
<dbReference type="InterPro" id="IPR015940">
    <property type="entry name" value="UBA"/>
</dbReference>
<keyword evidence="8" id="KW-1185">Reference proteome</keyword>
<evidence type="ECO:0000256" key="4">
    <source>
        <dbReference type="ARBA" id="ARBA00048707"/>
    </source>
</evidence>
<dbReference type="SUPFAM" id="SSF102462">
    <property type="entry name" value="Peptidyl-tRNA hydrolase II"/>
    <property type="match status" value="1"/>
</dbReference>
<evidence type="ECO:0000259" key="6">
    <source>
        <dbReference type="PROSITE" id="PS50030"/>
    </source>
</evidence>
<comment type="caution">
    <text evidence="7">The sequence shown here is derived from an EMBL/GenBank/DDBJ whole genome shotgun (WGS) entry which is preliminary data.</text>
</comment>
<dbReference type="InterPro" id="IPR023476">
    <property type="entry name" value="Pep_tRNA_hydro_II_dom_sf"/>
</dbReference>
<feature type="domain" description="UBA" evidence="6">
    <location>
        <begin position="38"/>
        <end position="79"/>
    </location>
</feature>
<dbReference type="CDD" id="cd14296">
    <property type="entry name" value="UBA1_scUBP14_like"/>
    <property type="match status" value="1"/>
</dbReference>